<dbReference type="Proteomes" id="UP000193719">
    <property type="component" value="Unassembled WGS sequence"/>
</dbReference>
<evidence type="ECO:0000313" key="3">
    <source>
        <dbReference type="Proteomes" id="UP000193719"/>
    </source>
</evidence>
<feature type="transmembrane region" description="Helical" evidence="1">
    <location>
        <begin position="28"/>
        <end position="48"/>
    </location>
</feature>
<reference evidence="2 3" key="2">
    <citation type="submission" date="2016-08" db="EMBL/GenBank/DDBJ databases">
        <title>Pervasive Adenine N6-methylation of Active Genes in Fungi.</title>
        <authorList>
            <consortium name="DOE Joint Genome Institute"/>
            <person name="Mondo S.J."/>
            <person name="Dannebaum R.O."/>
            <person name="Kuo R.C."/>
            <person name="Labutti K."/>
            <person name="Haridas S."/>
            <person name="Kuo A."/>
            <person name="Salamov A."/>
            <person name="Ahrendt S.R."/>
            <person name="Lipzen A."/>
            <person name="Sullivan W."/>
            <person name="Andreopoulos W.B."/>
            <person name="Clum A."/>
            <person name="Lindquist E."/>
            <person name="Daum C."/>
            <person name="Ramamoorthy G.K."/>
            <person name="Gryganskyi A."/>
            <person name="Culley D."/>
            <person name="Magnuson J.K."/>
            <person name="James T.Y."/>
            <person name="O'Malley M.A."/>
            <person name="Stajich J.E."/>
            <person name="Spatafora J.W."/>
            <person name="Visel A."/>
            <person name="Grigoriev I.V."/>
        </authorList>
    </citation>
    <scope>NUCLEOTIDE SEQUENCE [LARGE SCALE GENOMIC DNA]</scope>
    <source>
        <strain evidence="3">finn</strain>
    </source>
</reference>
<evidence type="ECO:0000256" key="1">
    <source>
        <dbReference type="SAM" id="Phobius"/>
    </source>
</evidence>
<dbReference type="EMBL" id="MCFH01000022">
    <property type="protein sequence ID" value="ORX50025.1"/>
    <property type="molecule type" value="Genomic_DNA"/>
</dbReference>
<proteinExistence type="predicted"/>
<evidence type="ECO:0000313" key="2">
    <source>
        <dbReference type="EMBL" id="ORX50025.1"/>
    </source>
</evidence>
<sequence>MGSGEGGCFNGKGKCCCFFFLSEKYAEVLATVFMIGICAGTHFLNIMIHEEIGTFLSTVAYIFDSTVLVSLIVFLVGLFIVNIIKNKILIIKIRLYEVLI</sequence>
<keyword evidence="1" id="KW-0472">Membrane</keyword>
<organism evidence="2 3">
    <name type="scientific">Piromyces finnis</name>
    <dbReference type="NCBI Taxonomy" id="1754191"/>
    <lineage>
        <taxon>Eukaryota</taxon>
        <taxon>Fungi</taxon>
        <taxon>Fungi incertae sedis</taxon>
        <taxon>Chytridiomycota</taxon>
        <taxon>Chytridiomycota incertae sedis</taxon>
        <taxon>Neocallimastigomycetes</taxon>
        <taxon>Neocallimastigales</taxon>
        <taxon>Neocallimastigaceae</taxon>
        <taxon>Piromyces</taxon>
    </lineage>
</organism>
<protein>
    <submittedName>
        <fullName evidence="2">Uncharacterized protein</fullName>
    </submittedName>
</protein>
<keyword evidence="3" id="KW-1185">Reference proteome</keyword>
<dbReference type="AlphaFoldDB" id="A0A1Y1V8U8"/>
<dbReference type="OrthoDB" id="2150042at2759"/>
<feature type="transmembrane region" description="Helical" evidence="1">
    <location>
        <begin position="60"/>
        <end position="84"/>
    </location>
</feature>
<comment type="caution">
    <text evidence="2">The sequence shown here is derived from an EMBL/GenBank/DDBJ whole genome shotgun (WGS) entry which is preliminary data.</text>
</comment>
<keyword evidence="1" id="KW-1133">Transmembrane helix</keyword>
<reference evidence="2 3" key="1">
    <citation type="submission" date="2016-08" db="EMBL/GenBank/DDBJ databases">
        <title>Genomes of anaerobic fungi encode conserved fungal cellulosomes for biomass hydrolysis.</title>
        <authorList>
            <consortium name="DOE Joint Genome Institute"/>
            <person name="Haitjema C.H."/>
            <person name="Gilmore S.P."/>
            <person name="Henske J.K."/>
            <person name="Solomon K.V."/>
            <person name="De Groot R."/>
            <person name="Kuo A."/>
            <person name="Mondo S.J."/>
            <person name="Salamov A.A."/>
            <person name="Labutti K."/>
            <person name="Zhao Z."/>
            <person name="Chiniquy J."/>
            <person name="Barry K."/>
            <person name="Brewer H.M."/>
            <person name="Purvine S.O."/>
            <person name="Wright A.T."/>
            <person name="Boxma B."/>
            <person name="Van Alen T."/>
            <person name="Hackstein J.H."/>
            <person name="Baker S.E."/>
            <person name="Grigoriev I.V."/>
            <person name="O'Malley M.A."/>
        </authorList>
    </citation>
    <scope>NUCLEOTIDE SEQUENCE [LARGE SCALE GENOMIC DNA]</scope>
    <source>
        <strain evidence="3">finn</strain>
    </source>
</reference>
<accession>A0A1Y1V8U8</accession>
<gene>
    <name evidence="2" type="ORF">BCR36DRAFT_63090</name>
</gene>
<keyword evidence="1" id="KW-0812">Transmembrane</keyword>
<name>A0A1Y1V8U8_9FUNG</name>